<sequence>MSIYAANKYSAVEASVTYESQVRKTSTKWDKGFAVDLTVNYRNKSGLKGTVPLYCSVEEDFTGPRFDRRSGS</sequence>
<reference evidence="1" key="1">
    <citation type="submission" date="2022-07" db="EMBL/GenBank/DDBJ databases">
        <authorList>
            <person name="Wu T."/>
        </authorList>
    </citation>
    <scope>NUCLEOTIDE SEQUENCE</scope>
    <source>
        <strain evidence="1">SD-1</strain>
    </source>
</reference>
<dbReference type="EMBL" id="CP101185">
    <property type="protein sequence ID" value="UYV98471.1"/>
    <property type="molecule type" value="Genomic_DNA"/>
</dbReference>
<dbReference type="RefSeq" id="WP_139126805.1">
    <property type="nucleotide sequence ID" value="NZ_CP101180.1"/>
</dbReference>
<protein>
    <submittedName>
        <fullName evidence="1">Uncharacterized protein</fullName>
    </submittedName>
</protein>
<organism evidence="1 2">
    <name type="scientific">Paenarthrobacter ureafaciens</name>
    <dbReference type="NCBI Taxonomy" id="37931"/>
    <lineage>
        <taxon>Bacteria</taxon>
        <taxon>Bacillati</taxon>
        <taxon>Actinomycetota</taxon>
        <taxon>Actinomycetes</taxon>
        <taxon>Micrococcales</taxon>
        <taxon>Micrococcaceae</taxon>
        <taxon>Paenarthrobacter</taxon>
    </lineage>
</organism>
<evidence type="ECO:0000313" key="1">
    <source>
        <dbReference type="EMBL" id="UYV98471.1"/>
    </source>
</evidence>
<accession>A0AAX3EKI9</accession>
<dbReference type="AlphaFoldDB" id="A0AAX3EKI9"/>
<keyword evidence="2" id="KW-1185">Reference proteome</keyword>
<dbReference type="Proteomes" id="UP001163293">
    <property type="component" value="Chromosome"/>
</dbReference>
<evidence type="ECO:0000313" key="2">
    <source>
        <dbReference type="Proteomes" id="UP001163293"/>
    </source>
</evidence>
<gene>
    <name evidence="1" type="ORF">NL394_04375</name>
</gene>
<name>A0AAX3EKI9_PAEUR</name>
<proteinExistence type="predicted"/>